<dbReference type="PANTHER" id="PTHR43791">
    <property type="entry name" value="PERMEASE-RELATED"/>
    <property type="match status" value="1"/>
</dbReference>
<comment type="subcellular location">
    <subcellularLocation>
        <location evidence="1">Membrane</location>
        <topology evidence="1">Multi-pass membrane protein</topology>
    </subcellularLocation>
</comment>
<gene>
    <name evidence="8" type="ORF">I206_01996</name>
    <name evidence="9" type="ORF">I206_102999</name>
</gene>
<dbReference type="InterPro" id="IPR020846">
    <property type="entry name" value="MFS_dom"/>
</dbReference>
<dbReference type="Proteomes" id="UP000094020">
    <property type="component" value="Chromosome 4"/>
</dbReference>
<evidence type="ECO:0000256" key="3">
    <source>
        <dbReference type="ARBA" id="ARBA00022692"/>
    </source>
</evidence>
<dbReference type="InterPro" id="IPR011701">
    <property type="entry name" value="MFS"/>
</dbReference>
<dbReference type="GeneID" id="30170365"/>
<keyword evidence="5 6" id="KW-0472">Membrane</keyword>
<reference evidence="8" key="3">
    <citation type="submission" date="2016-07" db="EMBL/GenBank/DDBJ databases">
        <title>Evolution of pathogenesis and genome organization in the Tremellales.</title>
        <authorList>
            <person name="Cuomo C."/>
            <person name="Litvintseva A."/>
            <person name="Heitman J."/>
            <person name="Chen Y."/>
            <person name="Sun S."/>
            <person name="Springer D."/>
            <person name="Dromer F."/>
            <person name="Young S."/>
            <person name="Zeng Q."/>
            <person name="Chapman S."/>
            <person name="Gujja S."/>
            <person name="Saif S."/>
            <person name="Birren B."/>
        </authorList>
    </citation>
    <scope>NUCLEOTIDE SEQUENCE</scope>
    <source>
        <strain evidence="8">CBS 10737</strain>
    </source>
</reference>
<dbReference type="SUPFAM" id="SSF103473">
    <property type="entry name" value="MFS general substrate transporter"/>
    <property type="match status" value="1"/>
</dbReference>
<keyword evidence="3 6" id="KW-0812">Transmembrane</keyword>
<keyword evidence="4 6" id="KW-1133">Transmembrane helix</keyword>
<evidence type="ECO:0000256" key="1">
    <source>
        <dbReference type="ARBA" id="ARBA00004141"/>
    </source>
</evidence>
<proteinExistence type="predicted"/>
<evidence type="ECO:0000256" key="2">
    <source>
        <dbReference type="ARBA" id="ARBA00022448"/>
    </source>
</evidence>
<dbReference type="PROSITE" id="PS50850">
    <property type="entry name" value="MFS"/>
    <property type="match status" value="1"/>
</dbReference>
<feature type="transmembrane region" description="Helical" evidence="6">
    <location>
        <begin position="362"/>
        <end position="381"/>
    </location>
</feature>
<keyword evidence="10" id="KW-1185">Reference proteome</keyword>
<dbReference type="InterPro" id="IPR036259">
    <property type="entry name" value="MFS_trans_sf"/>
</dbReference>
<feature type="transmembrane region" description="Helical" evidence="6">
    <location>
        <begin position="458"/>
        <end position="478"/>
    </location>
</feature>
<reference evidence="8" key="1">
    <citation type="submission" date="2013-07" db="EMBL/GenBank/DDBJ databases">
        <title>The Genome Sequence of Cryptococcus pinus CBS10737.</title>
        <authorList>
            <consortium name="The Broad Institute Genome Sequencing Platform"/>
            <person name="Cuomo C."/>
            <person name="Litvintseva A."/>
            <person name="Chen Y."/>
            <person name="Heitman J."/>
            <person name="Sun S."/>
            <person name="Springer D."/>
            <person name="Dromer F."/>
            <person name="Young S.K."/>
            <person name="Zeng Q."/>
            <person name="Gargeya S."/>
            <person name="Fitzgerald M."/>
            <person name="Abouelleil A."/>
            <person name="Alvarado L."/>
            <person name="Berlin A.M."/>
            <person name="Chapman S.B."/>
            <person name="Dewar J."/>
            <person name="Goldberg J."/>
            <person name="Griggs A."/>
            <person name="Gujja S."/>
            <person name="Hansen M."/>
            <person name="Howarth C."/>
            <person name="Imamovic A."/>
            <person name="Larimer J."/>
            <person name="McCowan C."/>
            <person name="Murphy C."/>
            <person name="Pearson M."/>
            <person name="Priest M."/>
            <person name="Roberts A."/>
            <person name="Saif S."/>
            <person name="Shea T."/>
            <person name="Sykes S."/>
            <person name="Wortman J."/>
            <person name="Nusbaum C."/>
            <person name="Birren B."/>
        </authorList>
    </citation>
    <scope>NUCLEOTIDE SEQUENCE [LARGE SCALE GENOMIC DNA]</scope>
    <source>
        <strain evidence="8">CBS 10737</strain>
    </source>
</reference>
<evidence type="ECO:0000313" key="8">
    <source>
        <dbReference type="EMBL" id="OCF52703.1"/>
    </source>
</evidence>
<reference evidence="9" key="4">
    <citation type="submission" date="2024-02" db="EMBL/GenBank/DDBJ databases">
        <title>Comparative genomics of Cryptococcus and Kwoniella reveals pathogenesis evolution and contrasting modes of karyotype evolution via chromosome fusion or intercentromeric recombination.</title>
        <authorList>
            <person name="Coelho M.A."/>
            <person name="David-Palma M."/>
            <person name="Shea T."/>
            <person name="Bowers K."/>
            <person name="McGinley-Smith S."/>
            <person name="Mohammad A.W."/>
            <person name="Gnirke A."/>
            <person name="Yurkov A.M."/>
            <person name="Nowrousian M."/>
            <person name="Sun S."/>
            <person name="Cuomo C.A."/>
            <person name="Heitman J."/>
        </authorList>
    </citation>
    <scope>NUCLEOTIDE SEQUENCE</scope>
    <source>
        <strain evidence="9">CBS 10737</strain>
    </source>
</reference>
<feature type="transmembrane region" description="Helical" evidence="6">
    <location>
        <begin position="300"/>
        <end position="321"/>
    </location>
</feature>
<dbReference type="GO" id="GO:0022857">
    <property type="term" value="F:transmembrane transporter activity"/>
    <property type="evidence" value="ECO:0007669"/>
    <property type="project" value="InterPro"/>
</dbReference>
<evidence type="ECO:0000313" key="10">
    <source>
        <dbReference type="Proteomes" id="UP000094020"/>
    </source>
</evidence>
<keyword evidence="2" id="KW-0813">Transport</keyword>
<dbReference type="EMBL" id="CP144522">
    <property type="protein sequence ID" value="WWC69063.1"/>
    <property type="molecule type" value="Genomic_DNA"/>
</dbReference>
<feature type="transmembrane region" description="Helical" evidence="6">
    <location>
        <begin position="127"/>
        <end position="145"/>
    </location>
</feature>
<evidence type="ECO:0000259" key="7">
    <source>
        <dbReference type="PROSITE" id="PS50850"/>
    </source>
</evidence>
<dbReference type="RefSeq" id="XP_019013922.1">
    <property type="nucleotide sequence ID" value="XM_019153761.1"/>
</dbReference>
<feature type="domain" description="Major facilitator superfamily (MFS) profile" evidence="7">
    <location>
        <begin position="61"/>
        <end position="481"/>
    </location>
</feature>
<feature type="transmembrane region" description="Helical" evidence="6">
    <location>
        <begin position="221"/>
        <end position="243"/>
    </location>
</feature>
<feature type="transmembrane region" description="Helical" evidence="6">
    <location>
        <begin position="427"/>
        <end position="446"/>
    </location>
</feature>
<evidence type="ECO:0000256" key="6">
    <source>
        <dbReference type="SAM" id="Phobius"/>
    </source>
</evidence>
<sequence>MTSVLLDKQKASVTLPSSDEKSLDGNDFPALDLGADVIAEPGFTWTDAEERSVVRKIDFCVLPLLFLGFYVFQLERGNISNALTDGFLKSVGITQDQFNTGQSLLYLGIILLEIPSNYMLQRVGPRVWISFQVLAFGLVGALQAFQKGYGGYLATRIMLGVTECGYIPGALFIISTFYKRSELATRNSIFFIGNGLASATSGLLAYAILPMGTRFPQHKGWQWLMIVEGCMSIFVAVLLLLFLPASPLKPRPLFLPIRVWTPRQEKILAARMVRDDAKNNASSYQITFRDVRDTLANWRIWPHVLIAICLISQTGALGTYGPTLIKGFNFDTLTANALSSVSGWIGLVTTASFGFLSDRTRIRGPVVITGLTLVWAFWVAFQQKSLSTDRWLKYGLQIMVQGFSIPSHPINATWLSLNCRSPQERSIAMALFIMAANSGALVGSQLLRGDDAPLYRRGFKVCLCLVSLGLFVAILQHLQYRLSNRRINQLKENRVESLEDAEQTIEWNYTT</sequence>
<dbReference type="Pfam" id="PF07690">
    <property type="entry name" value="MFS_1"/>
    <property type="match status" value="1"/>
</dbReference>
<protein>
    <recommendedName>
        <fullName evidence="7">Major facilitator superfamily (MFS) profile domain-containing protein</fullName>
    </recommendedName>
</protein>
<evidence type="ECO:0000256" key="4">
    <source>
        <dbReference type="ARBA" id="ARBA00022989"/>
    </source>
</evidence>
<reference evidence="9" key="2">
    <citation type="submission" date="2013-07" db="EMBL/GenBank/DDBJ databases">
        <authorList>
            <consortium name="The Broad Institute Genome Sequencing Platform"/>
            <person name="Cuomo C."/>
            <person name="Litvintseva A."/>
            <person name="Chen Y."/>
            <person name="Heitman J."/>
            <person name="Sun S."/>
            <person name="Springer D."/>
            <person name="Dromer F."/>
            <person name="Young S.K."/>
            <person name="Zeng Q."/>
            <person name="Gargeya S."/>
            <person name="Fitzgerald M."/>
            <person name="Abouelleil A."/>
            <person name="Alvarado L."/>
            <person name="Berlin A.M."/>
            <person name="Chapman S.B."/>
            <person name="Dewar J."/>
            <person name="Goldberg J."/>
            <person name="Griggs A."/>
            <person name="Gujja S."/>
            <person name="Hansen M."/>
            <person name="Howarth C."/>
            <person name="Imamovic A."/>
            <person name="Larimer J."/>
            <person name="McCowan C."/>
            <person name="Murphy C."/>
            <person name="Pearson M."/>
            <person name="Priest M."/>
            <person name="Roberts A."/>
            <person name="Saif S."/>
            <person name="Shea T."/>
            <person name="Sykes S."/>
            <person name="Wortman J."/>
            <person name="Nusbaum C."/>
            <person name="Birren B."/>
        </authorList>
    </citation>
    <scope>NUCLEOTIDE SEQUENCE</scope>
    <source>
        <strain evidence="9">CBS 10737</strain>
    </source>
</reference>
<feature type="transmembrane region" description="Helical" evidence="6">
    <location>
        <begin position="189"/>
        <end position="209"/>
    </location>
</feature>
<name>A0A1B9IB29_9TREE</name>
<dbReference type="FunFam" id="1.20.1250.20:FF:000516">
    <property type="entry name" value="Alternative sulfate transporter"/>
    <property type="match status" value="1"/>
</dbReference>
<dbReference type="PANTHER" id="PTHR43791:SF32">
    <property type="entry name" value="MAJOR FACILITATOR SUPERFAMILY (MFS) PROFILE DOMAIN-CONTAINING PROTEIN"/>
    <property type="match status" value="1"/>
</dbReference>
<dbReference type="EMBL" id="KI894008">
    <property type="protein sequence ID" value="OCF52703.1"/>
    <property type="molecule type" value="Genomic_DNA"/>
</dbReference>
<dbReference type="GO" id="GO:0016020">
    <property type="term" value="C:membrane"/>
    <property type="evidence" value="ECO:0007669"/>
    <property type="project" value="UniProtKB-SubCell"/>
</dbReference>
<dbReference type="OrthoDB" id="1935484at2759"/>
<organism evidence="8">
    <name type="scientific">Kwoniella pini CBS 10737</name>
    <dbReference type="NCBI Taxonomy" id="1296096"/>
    <lineage>
        <taxon>Eukaryota</taxon>
        <taxon>Fungi</taxon>
        <taxon>Dikarya</taxon>
        <taxon>Basidiomycota</taxon>
        <taxon>Agaricomycotina</taxon>
        <taxon>Tremellomycetes</taxon>
        <taxon>Tremellales</taxon>
        <taxon>Cryptococcaceae</taxon>
        <taxon>Kwoniella</taxon>
    </lineage>
</organism>
<evidence type="ECO:0000313" key="9">
    <source>
        <dbReference type="EMBL" id="WWC69063.1"/>
    </source>
</evidence>
<feature type="transmembrane region" description="Helical" evidence="6">
    <location>
        <begin position="333"/>
        <end position="356"/>
    </location>
</feature>
<feature type="transmembrane region" description="Helical" evidence="6">
    <location>
        <begin position="157"/>
        <end position="177"/>
    </location>
</feature>
<dbReference type="Gene3D" id="1.20.1250.20">
    <property type="entry name" value="MFS general substrate transporter like domains"/>
    <property type="match status" value="2"/>
</dbReference>
<accession>A0A1B9IB29</accession>
<evidence type="ECO:0000256" key="5">
    <source>
        <dbReference type="ARBA" id="ARBA00023136"/>
    </source>
</evidence>
<dbReference type="AlphaFoldDB" id="A0A1B9IB29"/>
<dbReference type="KEGG" id="kpin:30170365"/>